<gene>
    <name evidence="3" type="ORF">COV59_01505</name>
</gene>
<protein>
    <submittedName>
        <fullName evidence="3">Uncharacterized protein</fullName>
    </submittedName>
</protein>
<keyword evidence="2" id="KW-0472">Membrane</keyword>
<name>A0A2H0N5W9_9BACT</name>
<organism evidence="3 4">
    <name type="scientific">Candidatus Magasanikbacteria bacterium CG11_big_fil_rev_8_21_14_0_20_39_34</name>
    <dbReference type="NCBI Taxonomy" id="1974653"/>
    <lineage>
        <taxon>Bacteria</taxon>
        <taxon>Candidatus Magasanikiibacteriota</taxon>
    </lineage>
</organism>
<feature type="compositionally biased region" description="Acidic residues" evidence="1">
    <location>
        <begin position="183"/>
        <end position="201"/>
    </location>
</feature>
<evidence type="ECO:0000313" key="3">
    <source>
        <dbReference type="EMBL" id="PIR04294.1"/>
    </source>
</evidence>
<dbReference type="AlphaFoldDB" id="A0A2H0N5W9"/>
<feature type="transmembrane region" description="Helical" evidence="2">
    <location>
        <begin position="6"/>
        <end position="28"/>
    </location>
</feature>
<accession>A0A2H0N5W9</accession>
<proteinExistence type="predicted"/>
<evidence type="ECO:0000256" key="2">
    <source>
        <dbReference type="SAM" id="Phobius"/>
    </source>
</evidence>
<evidence type="ECO:0000256" key="1">
    <source>
        <dbReference type="SAM" id="MobiDB-lite"/>
    </source>
</evidence>
<sequence length="201" mass="22602">MSTFETVLMGMIALFVGIIIAFVFSPLFKKKGKGRGGPMDKVLTLPDHKVGYAWTREPDGRLDEWPYIPGHEGVKSWFFTGVNRGAFTVLRFEEFDLNDPGMNRGAHKLLRRYEEGQRRRDTQPPYPDALLRILLMPTATDSFIEGVSGLQTTLDPDAALRQMGVRRPSVPTIPPDSEGPYYPDEDEEEAEEDGPLGDDEL</sequence>
<dbReference type="EMBL" id="PCWN01000005">
    <property type="protein sequence ID" value="PIR04294.1"/>
    <property type="molecule type" value="Genomic_DNA"/>
</dbReference>
<dbReference type="Proteomes" id="UP000229600">
    <property type="component" value="Unassembled WGS sequence"/>
</dbReference>
<reference evidence="3 4" key="1">
    <citation type="submission" date="2017-09" db="EMBL/GenBank/DDBJ databases">
        <title>Depth-based differentiation of microbial function through sediment-hosted aquifers and enrichment of novel symbionts in the deep terrestrial subsurface.</title>
        <authorList>
            <person name="Probst A.J."/>
            <person name="Ladd B."/>
            <person name="Jarett J.K."/>
            <person name="Geller-Mcgrath D.E."/>
            <person name="Sieber C.M."/>
            <person name="Emerson J.B."/>
            <person name="Anantharaman K."/>
            <person name="Thomas B.C."/>
            <person name="Malmstrom R."/>
            <person name="Stieglmeier M."/>
            <person name="Klingl A."/>
            <person name="Woyke T."/>
            <person name="Ryan C.M."/>
            <person name="Banfield J.F."/>
        </authorList>
    </citation>
    <scope>NUCLEOTIDE SEQUENCE [LARGE SCALE GENOMIC DNA]</scope>
    <source>
        <strain evidence="3">CG11_big_fil_rev_8_21_14_0_20_39_34</strain>
    </source>
</reference>
<feature type="region of interest" description="Disordered" evidence="1">
    <location>
        <begin position="164"/>
        <end position="201"/>
    </location>
</feature>
<keyword evidence="2" id="KW-0812">Transmembrane</keyword>
<keyword evidence="2" id="KW-1133">Transmembrane helix</keyword>
<comment type="caution">
    <text evidence="3">The sequence shown here is derived from an EMBL/GenBank/DDBJ whole genome shotgun (WGS) entry which is preliminary data.</text>
</comment>
<evidence type="ECO:0000313" key="4">
    <source>
        <dbReference type="Proteomes" id="UP000229600"/>
    </source>
</evidence>